<dbReference type="AlphaFoldDB" id="A0A7U3VRA0"/>
<dbReference type="Proteomes" id="UP000595703">
    <property type="component" value="Chromosome"/>
</dbReference>
<reference evidence="2 3" key="1">
    <citation type="journal article" date="2010" name="J. Bacteriol.">
        <title>Biochemical characterization of a novel indole prenyltransferase from Streptomyces sp. SN-593.</title>
        <authorList>
            <person name="Takahashi S."/>
            <person name="Takagi H."/>
            <person name="Toyoda A."/>
            <person name="Uramoto M."/>
            <person name="Nogawa T."/>
            <person name="Ueki M."/>
            <person name="Sakaki Y."/>
            <person name="Osada H."/>
        </authorList>
    </citation>
    <scope>NUCLEOTIDE SEQUENCE [LARGE SCALE GENOMIC DNA]</scope>
    <source>
        <strain evidence="2 3">SN-593</strain>
    </source>
</reference>
<dbReference type="EMBL" id="AP018365">
    <property type="protein sequence ID" value="BBB00573.1"/>
    <property type="molecule type" value="Genomic_DNA"/>
</dbReference>
<evidence type="ECO:0000313" key="1">
    <source>
        <dbReference type="EMBL" id="BBB00573.1"/>
    </source>
</evidence>
<dbReference type="InterPro" id="IPR044000">
    <property type="entry name" value="Phage_tube_2"/>
</dbReference>
<reference evidence="2 3" key="3">
    <citation type="journal article" date="2011" name="Nat. Chem. Biol.">
        <title>Reveromycin A biosynthesis uses RevG and RevJ for stereospecific spiroacetal formation.</title>
        <authorList>
            <person name="Takahashi S."/>
            <person name="Toyoda A."/>
            <person name="Sekiyama Y."/>
            <person name="Takagi H."/>
            <person name="Nogawa T."/>
            <person name="Uramoto M."/>
            <person name="Suzuki R."/>
            <person name="Koshino H."/>
            <person name="Kumano T."/>
            <person name="Panthee S."/>
            <person name="Dairi T."/>
            <person name="Ishikawa J."/>
            <person name="Ikeda H."/>
            <person name="Sakaki Y."/>
            <person name="Osada H."/>
        </authorList>
    </citation>
    <scope>NUCLEOTIDE SEQUENCE [LARGE SCALE GENOMIC DNA]</scope>
    <source>
        <strain evidence="2 3">SN-593</strain>
    </source>
</reference>
<protein>
    <recommendedName>
        <fullName evidence="4">Tail protein</fullName>
    </recommendedName>
</protein>
<accession>A0A7U3VRA0</accession>
<keyword evidence="3" id="KW-1185">Reference proteome</keyword>
<evidence type="ECO:0000313" key="2">
    <source>
        <dbReference type="EMBL" id="BBB00626.1"/>
    </source>
</evidence>
<reference evidence="2 3" key="4">
    <citation type="journal article" date="2020" name="Sci. Rep.">
        <title>beta-carboline chemical signals induce reveromycin production through a LuxR family regulator in Streptomyces sp. SN-593.</title>
        <authorList>
            <person name="Panthee S."/>
            <person name="Kito N."/>
            <person name="Hayashi T."/>
            <person name="Shimizu T."/>
            <person name="Ishikawa J."/>
            <person name="Hamamoto H."/>
            <person name="Osada H."/>
            <person name="Takahashi S."/>
        </authorList>
    </citation>
    <scope>NUCLEOTIDE SEQUENCE [LARGE SCALE GENOMIC DNA]</scope>
    <source>
        <strain evidence="2 3">SN-593</strain>
    </source>
</reference>
<sequence length="321" mass="33377">MPQPTFRSFLGIGLETTAGEAVDATAFIPVKTMSPSDKLTLLDDQGMRGSMVQTYDKIAGPIWSEYGFDGDVFPDTAGWMLAGILGDIATTGAAAPYTHTMSLLNSGNGQPPSYTLSDFYTIATRQFAGLMFSEVGIKFSGDGMLTYSAKATALASTTADAPVPSYTGVPPLAGWVGQISIGGSSAAFVTDGECTLKRDITVVHTSDGTQAPYALWAGPLSVSGKLTLVMEDDTHYLNYLNNSKPPLDITYSQGAGAAAVAVGLHMSKAAYTAAEIGRGKDYIELSVDYEALANTTDAGTSGGYSPIKATLTNAVAASTYT</sequence>
<dbReference type="KEGG" id="arev:RVR_10572"/>
<name>A0A7U3VRA0_9ACTN</name>
<evidence type="ECO:0008006" key="4">
    <source>
        <dbReference type="Google" id="ProtNLM"/>
    </source>
</evidence>
<proteinExistence type="predicted"/>
<gene>
    <name evidence="2" type="ORF">RVR_10572</name>
    <name evidence="1" type="ORF">RVR_7703</name>
</gene>
<dbReference type="Pfam" id="PF18906">
    <property type="entry name" value="Phage_tube_2"/>
    <property type="match status" value="1"/>
</dbReference>
<organism evidence="2 3">
    <name type="scientific">Actinacidiphila reveromycinica</name>
    <dbReference type="NCBI Taxonomy" id="659352"/>
    <lineage>
        <taxon>Bacteria</taxon>
        <taxon>Bacillati</taxon>
        <taxon>Actinomycetota</taxon>
        <taxon>Actinomycetes</taxon>
        <taxon>Kitasatosporales</taxon>
        <taxon>Streptomycetaceae</taxon>
        <taxon>Actinacidiphila</taxon>
    </lineage>
</organism>
<dbReference type="RefSeq" id="WP_202236548.1">
    <property type="nucleotide sequence ID" value="NZ_AP018365.1"/>
</dbReference>
<reference evidence="2 3" key="2">
    <citation type="journal article" date="2011" name="J. Antibiot.">
        <title>Furaquinocins I and J: novel polyketide isoprenoid hybrid compounds from Streptomyces reveromyceticus SN-593.</title>
        <authorList>
            <person name="Panthee S."/>
            <person name="Takahashi S."/>
            <person name="Takagi H."/>
            <person name="Nogawa T."/>
            <person name="Oowada E."/>
            <person name="Uramoto M."/>
            <person name="Osada H."/>
        </authorList>
    </citation>
    <scope>NUCLEOTIDE SEQUENCE [LARGE SCALE GENOMIC DNA]</scope>
    <source>
        <strain evidence="2 3">SN-593</strain>
    </source>
</reference>
<dbReference type="EMBL" id="AP018365">
    <property type="protein sequence ID" value="BBB00626.1"/>
    <property type="molecule type" value="Genomic_DNA"/>
</dbReference>
<dbReference type="KEGG" id="arev:RVR_7703"/>
<evidence type="ECO:0000313" key="3">
    <source>
        <dbReference type="Proteomes" id="UP000595703"/>
    </source>
</evidence>